<name>A0A1E1W2E9_PECGO</name>
<dbReference type="PANTHER" id="PTHR11915">
    <property type="entry name" value="SPECTRIN/FILAMIN RELATED CYTOSKELETAL PROTEIN"/>
    <property type="match status" value="1"/>
</dbReference>
<dbReference type="Gene3D" id="1.20.58.60">
    <property type="match status" value="1"/>
</dbReference>
<dbReference type="InterPro" id="IPR002017">
    <property type="entry name" value="Spectrin_repeat"/>
</dbReference>
<organism evidence="1">
    <name type="scientific">Pectinophora gossypiella</name>
    <name type="common">Cotton pink bollworm</name>
    <name type="synonym">Depressaria gossypiella</name>
    <dbReference type="NCBI Taxonomy" id="13191"/>
    <lineage>
        <taxon>Eukaryota</taxon>
        <taxon>Metazoa</taxon>
        <taxon>Ecdysozoa</taxon>
        <taxon>Arthropoda</taxon>
        <taxon>Hexapoda</taxon>
        <taxon>Insecta</taxon>
        <taxon>Pterygota</taxon>
        <taxon>Neoptera</taxon>
        <taxon>Endopterygota</taxon>
        <taxon>Lepidoptera</taxon>
        <taxon>Glossata</taxon>
        <taxon>Ditrysia</taxon>
        <taxon>Gelechioidea</taxon>
        <taxon>Gelechiidae</taxon>
        <taxon>Apatetrinae</taxon>
        <taxon>Pectinophora</taxon>
    </lineage>
</organism>
<dbReference type="EMBL" id="GDQN01009930">
    <property type="protein sequence ID" value="JAT81124.1"/>
    <property type="molecule type" value="Transcribed_RNA"/>
</dbReference>
<dbReference type="OrthoDB" id="10057795at2759"/>
<gene>
    <name evidence="1" type="ORF">g.18432</name>
</gene>
<reference evidence="1" key="1">
    <citation type="submission" date="2015-09" db="EMBL/GenBank/DDBJ databases">
        <title>De novo assembly of Pectinophora gossypiella (Pink Bollworm) gut transcriptome.</title>
        <authorList>
            <person name="Tassone E.E."/>
        </authorList>
    </citation>
    <scope>NUCLEOTIDE SEQUENCE</scope>
</reference>
<dbReference type="SUPFAM" id="SSF46966">
    <property type="entry name" value="Spectrin repeat"/>
    <property type="match status" value="1"/>
</dbReference>
<proteinExistence type="predicted"/>
<protein>
    <submittedName>
        <fullName evidence="1">Uncharacterized protein</fullName>
    </submittedName>
</protein>
<accession>A0A1E1W2E9</accession>
<evidence type="ECO:0000313" key="1">
    <source>
        <dbReference type="EMBL" id="JAT81124.1"/>
    </source>
</evidence>
<dbReference type="AlphaFoldDB" id="A0A1E1W2E9"/>
<dbReference type="Pfam" id="PF00435">
    <property type="entry name" value="Spectrin"/>
    <property type="match status" value="1"/>
</dbReference>
<feature type="non-terminal residue" evidence="1">
    <location>
        <position position="143"/>
    </location>
</feature>
<feature type="non-terminal residue" evidence="1">
    <location>
        <position position="1"/>
    </location>
</feature>
<sequence length="143" mass="16136">PLERAAAGAGADDADERPAELHALKQHFHTHERFLLELSEQQARVGGVLEAGARLLAEGGLARDEAHEVRLQMRLLNQRWEQLRAHAMDRQAHVHAALMRAQHDNLEHFRRWLTATEDRMSRMGGSGLSAVRALHADLLRQQP</sequence>